<comment type="similarity">
    <text evidence="1">Belongs to the eukaryotic-type primase small subunit family.</text>
</comment>
<dbReference type="EC" id="2.7.7.7" evidence="2"/>
<keyword evidence="3" id="KW-0808">Transferase</keyword>
<dbReference type="PANTHER" id="PTHR31399:SF0">
    <property type="entry name" value="DNA-DIRECTED PRIMASE_POLYMERASE PROTEIN"/>
    <property type="match status" value="1"/>
</dbReference>
<comment type="caution">
    <text evidence="8">The sequence shown here is derived from an EMBL/GenBank/DDBJ whole genome shotgun (WGS) entry which is preliminary data.</text>
</comment>
<dbReference type="AlphaFoldDB" id="A0A834XXY5"/>
<dbReference type="GO" id="GO:0042276">
    <property type="term" value="P:error-prone translesion synthesis"/>
    <property type="evidence" value="ECO:0007669"/>
    <property type="project" value="InterPro"/>
</dbReference>
<accession>A0A834XXY5</accession>
<keyword evidence="3" id="KW-0239">DNA-directed DNA polymerase</keyword>
<evidence type="ECO:0000313" key="9">
    <source>
        <dbReference type="Proteomes" id="UP000639338"/>
    </source>
</evidence>
<keyword evidence="9" id="KW-1185">Reference proteome</keyword>
<dbReference type="GO" id="GO:0003682">
    <property type="term" value="F:chromatin binding"/>
    <property type="evidence" value="ECO:0007669"/>
    <property type="project" value="TreeGrafter"/>
</dbReference>
<comment type="catalytic activity">
    <reaction evidence="5">
        <text>ssDNA + n NTP = ssDNA/pppN(pN)n-1 hybrid + (n-1) diphosphate.</text>
        <dbReference type="EC" id="2.7.7.102"/>
    </reaction>
</comment>
<sequence length="470" mass="55172">MSNNNERLAPIKPLQFYSQQVQKRVEEIENFSYTQKWTKEEKTMPKRLMGPTQFRSEFFKQANSIDIYYKNNTNDNPLSIFVQQDDCGYRKFIVSHPEIYWWSFMNKLTPAQRCTYELIIEGEPCCLYLDLEYEKELNPNSNGIEMTKTIMEIICGYYYKFFGIRCTEKNIINLDSTTDKKFSRHLIFRIKNIAFKDNSHVGRLLKNIVSDIEFYLATNGASFHDVLSYIERKDLENLFIKTDKKTKLFIDTTVYSKNRHFRIYKATKWTKNSYLERSNECTYTLIDQSNKDKELCYFLESLISYHPDKKNLSIIEFNHGYSDSLTQQTQQSTQRSQANTQTTSSKYPVIDKYIGLINAPGVIRQSKYFDSTNCIVYDIAGNRYCSNIGRQHKSNGIYWVVDLNKKCAYQKCHDVDDCFNYRSPSIKLPAEVAFVIEDDDDNLFSTIDDDDGDDTRNDQSSVSINFNQSI</sequence>
<evidence type="ECO:0000256" key="5">
    <source>
        <dbReference type="ARBA" id="ARBA00044677"/>
    </source>
</evidence>
<dbReference type="GO" id="GO:0031297">
    <property type="term" value="P:replication fork processing"/>
    <property type="evidence" value="ECO:0007669"/>
    <property type="project" value="TreeGrafter"/>
</dbReference>
<gene>
    <name evidence="8" type="ORF">HCN44_006700</name>
</gene>
<comment type="catalytic activity">
    <reaction evidence="7">
        <text>DNA(n) + a 2'-deoxyribonucleoside 5'-triphosphate = DNA(n+1) + diphosphate</text>
        <dbReference type="Rhea" id="RHEA:22508"/>
        <dbReference type="Rhea" id="RHEA-COMP:17339"/>
        <dbReference type="Rhea" id="RHEA-COMP:17340"/>
        <dbReference type="ChEBI" id="CHEBI:33019"/>
        <dbReference type="ChEBI" id="CHEBI:61560"/>
        <dbReference type="ChEBI" id="CHEBI:173112"/>
        <dbReference type="EC" id="2.7.7.7"/>
    </reaction>
    <physiologicalReaction direction="left-to-right" evidence="7">
        <dbReference type="Rhea" id="RHEA:22509"/>
    </physiologicalReaction>
</comment>
<dbReference type="GO" id="GO:0005634">
    <property type="term" value="C:nucleus"/>
    <property type="evidence" value="ECO:0007669"/>
    <property type="project" value="TreeGrafter"/>
</dbReference>
<dbReference type="PANTHER" id="PTHR31399">
    <property type="entry name" value="DNA-DIRECTED PRIMASE / POLYMERASE PROTEIN"/>
    <property type="match status" value="1"/>
</dbReference>
<name>A0A834XXY5_APHGI</name>
<evidence type="ECO:0000256" key="6">
    <source>
        <dbReference type="ARBA" id="ARBA00044768"/>
    </source>
</evidence>
<dbReference type="InterPro" id="IPR044917">
    <property type="entry name" value="PRIMPOL"/>
</dbReference>
<evidence type="ECO:0000313" key="8">
    <source>
        <dbReference type="EMBL" id="KAF7995593.1"/>
    </source>
</evidence>
<dbReference type="GO" id="GO:0006264">
    <property type="term" value="P:mitochondrial DNA replication"/>
    <property type="evidence" value="ECO:0007669"/>
    <property type="project" value="TreeGrafter"/>
</dbReference>
<evidence type="ECO:0000256" key="4">
    <source>
        <dbReference type="ARBA" id="ARBA00026139"/>
    </source>
</evidence>
<evidence type="ECO:0000256" key="3">
    <source>
        <dbReference type="ARBA" id="ARBA00022932"/>
    </source>
</evidence>
<evidence type="ECO:0000256" key="2">
    <source>
        <dbReference type="ARBA" id="ARBA00012417"/>
    </source>
</evidence>
<dbReference type="GO" id="GO:0009411">
    <property type="term" value="P:response to UV"/>
    <property type="evidence" value="ECO:0007669"/>
    <property type="project" value="TreeGrafter"/>
</dbReference>
<dbReference type="GO" id="GO:0005759">
    <property type="term" value="C:mitochondrial matrix"/>
    <property type="evidence" value="ECO:0007669"/>
    <property type="project" value="TreeGrafter"/>
</dbReference>
<evidence type="ECO:0000256" key="1">
    <source>
        <dbReference type="ARBA" id="ARBA00009762"/>
    </source>
</evidence>
<organism evidence="8 9">
    <name type="scientific">Aphidius gifuensis</name>
    <name type="common">Parasitoid wasp</name>
    <dbReference type="NCBI Taxonomy" id="684658"/>
    <lineage>
        <taxon>Eukaryota</taxon>
        <taxon>Metazoa</taxon>
        <taxon>Ecdysozoa</taxon>
        <taxon>Arthropoda</taxon>
        <taxon>Hexapoda</taxon>
        <taxon>Insecta</taxon>
        <taxon>Pterygota</taxon>
        <taxon>Neoptera</taxon>
        <taxon>Endopterygota</taxon>
        <taxon>Hymenoptera</taxon>
        <taxon>Apocrita</taxon>
        <taxon>Ichneumonoidea</taxon>
        <taxon>Braconidae</taxon>
        <taxon>Aphidiinae</taxon>
        <taxon>Aphidius</taxon>
    </lineage>
</organism>
<dbReference type="OrthoDB" id="5988181at2759"/>
<dbReference type="EMBL" id="JACMRX010000002">
    <property type="protein sequence ID" value="KAF7995593.1"/>
    <property type="molecule type" value="Genomic_DNA"/>
</dbReference>
<dbReference type="GO" id="GO:0003887">
    <property type="term" value="F:DNA-directed DNA polymerase activity"/>
    <property type="evidence" value="ECO:0007669"/>
    <property type="project" value="UniProtKB-KW"/>
</dbReference>
<dbReference type="Pfam" id="PF03121">
    <property type="entry name" value="Herpes_UL52"/>
    <property type="match status" value="1"/>
</dbReference>
<keyword evidence="3" id="KW-0548">Nucleotidyltransferase</keyword>
<dbReference type="EC" id="2.7.7.102" evidence="6"/>
<proteinExistence type="inferred from homology"/>
<evidence type="ECO:0000256" key="7">
    <source>
        <dbReference type="ARBA" id="ARBA00047303"/>
    </source>
</evidence>
<dbReference type="Proteomes" id="UP000639338">
    <property type="component" value="Unassembled WGS sequence"/>
</dbReference>
<reference evidence="8 9" key="1">
    <citation type="submission" date="2020-08" db="EMBL/GenBank/DDBJ databases">
        <title>Aphidius gifuensis genome sequencing and assembly.</title>
        <authorList>
            <person name="Du Z."/>
        </authorList>
    </citation>
    <scope>NUCLEOTIDE SEQUENCE [LARGE SCALE GENOMIC DNA]</scope>
    <source>
        <strain evidence="8">YNYX2018</strain>
        <tissue evidence="8">Adults</tissue>
    </source>
</reference>
<protein>
    <recommendedName>
        <fullName evidence="4">DNA-directed primase/polymerase protein</fullName>
        <ecNumber evidence="6">2.7.7.102</ecNumber>
        <ecNumber evidence="2">2.7.7.7</ecNumber>
    </recommendedName>
</protein>